<keyword evidence="3" id="KW-1185">Reference proteome</keyword>
<evidence type="ECO:0000313" key="3">
    <source>
        <dbReference type="Proteomes" id="UP001202479"/>
    </source>
</evidence>
<proteinExistence type="predicted"/>
<organism evidence="2 3">
    <name type="scientific">Candida oxycetoniae</name>
    <dbReference type="NCBI Taxonomy" id="497107"/>
    <lineage>
        <taxon>Eukaryota</taxon>
        <taxon>Fungi</taxon>
        <taxon>Dikarya</taxon>
        <taxon>Ascomycota</taxon>
        <taxon>Saccharomycotina</taxon>
        <taxon>Pichiomycetes</taxon>
        <taxon>Debaryomycetaceae</taxon>
        <taxon>Candida/Lodderomyces clade</taxon>
        <taxon>Candida</taxon>
    </lineage>
</organism>
<evidence type="ECO:0000256" key="1">
    <source>
        <dbReference type="SAM" id="SignalP"/>
    </source>
</evidence>
<sequence>MHFIHIITTLVCLLCSLAYSKTLPTPYGELYHLKDEIDHFVETHFDDHEVGLYYDMLELFSEDGEVFSFEKREENDDDGQYYDVIVSVLNSLNSSGIIWTLLDAVADHPDRVNYIANLTSSLLKGRNITINVADIILSGSNPIIQQNVNLSAISAAIQESGLVTSLMDGILLDENFRPKLVDLIYNVVLSQKNVLLYIFAGVLQKRDSMLYDDLITEILKRADDAASNDEFAGTMQSFLTNGLATILGSQAFGQFTGSLLNALNDTGFAVYFIKRFISTDSYMNMTSKLISAVTSSGAIHISFSGLNISELVTSAIEDPTIITKLIGSLLGGDPNSLIGFFGKYSGAIQQILRDLEKKGLFAELNSYIFGDESATTSITLAPGATSNANRVIASTTLAQSTRSSSTSAKSTGTTSKDQQNDASSLLSSMTILRSIFYTQIVVVIAFFI</sequence>
<dbReference type="AlphaFoldDB" id="A0AAI9SV65"/>
<keyword evidence="1" id="KW-0732">Signal</keyword>
<dbReference type="EMBL" id="JAHUZD010000122">
    <property type="protein sequence ID" value="KAI3403666.1"/>
    <property type="molecule type" value="Genomic_DNA"/>
</dbReference>
<reference evidence="2" key="1">
    <citation type="journal article" date="2022" name="DNA Res.">
        <title>Genome analysis of five recently described species of the CUG-Ser clade uncovers Candida theae as a new hybrid lineage with pathogenic potential in the Candida parapsilosis species complex.</title>
        <authorList>
            <person name="Mixao V."/>
            <person name="Del Olmo V."/>
            <person name="Hegedusova E."/>
            <person name="Saus E."/>
            <person name="Pryszcz L."/>
            <person name="Cillingova A."/>
            <person name="Nosek J."/>
            <person name="Gabaldon T."/>
        </authorList>
    </citation>
    <scope>NUCLEOTIDE SEQUENCE</scope>
    <source>
        <strain evidence="2">CBS 10844</strain>
    </source>
</reference>
<dbReference type="GeneID" id="73381099"/>
<dbReference type="Proteomes" id="UP001202479">
    <property type="component" value="Unassembled WGS sequence"/>
</dbReference>
<gene>
    <name evidence="2" type="ORF">KGF56_003484</name>
</gene>
<evidence type="ECO:0008006" key="4">
    <source>
        <dbReference type="Google" id="ProtNLM"/>
    </source>
</evidence>
<feature type="signal peptide" evidence="1">
    <location>
        <begin position="1"/>
        <end position="20"/>
    </location>
</feature>
<dbReference type="RefSeq" id="XP_049179413.1">
    <property type="nucleotide sequence ID" value="XM_049324821.1"/>
</dbReference>
<feature type="chain" id="PRO_5042566991" description="GPI-anchored protein" evidence="1">
    <location>
        <begin position="21"/>
        <end position="448"/>
    </location>
</feature>
<evidence type="ECO:0000313" key="2">
    <source>
        <dbReference type="EMBL" id="KAI3403666.1"/>
    </source>
</evidence>
<protein>
    <recommendedName>
        <fullName evidence="4">GPI-anchored protein</fullName>
    </recommendedName>
</protein>
<comment type="caution">
    <text evidence="2">The sequence shown here is derived from an EMBL/GenBank/DDBJ whole genome shotgun (WGS) entry which is preliminary data.</text>
</comment>
<name>A0AAI9SV65_9ASCO</name>
<accession>A0AAI9SV65</accession>